<dbReference type="InterPro" id="IPR029063">
    <property type="entry name" value="SAM-dependent_MTases_sf"/>
</dbReference>
<evidence type="ECO:0000313" key="7">
    <source>
        <dbReference type="Proteomes" id="UP000281332"/>
    </source>
</evidence>
<dbReference type="GO" id="GO:0120147">
    <property type="term" value="F:formylglycine-generating oxidase activity"/>
    <property type="evidence" value="ECO:0007669"/>
    <property type="project" value="TreeGrafter"/>
</dbReference>
<dbReference type="PANTHER" id="PTHR23150:SF26">
    <property type="entry name" value="GENERIC METHYLTRANSFERASE"/>
    <property type="match status" value="1"/>
</dbReference>
<dbReference type="Pfam" id="PF13489">
    <property type="entry name" value="Methyltransf_23"/>
    <property type="match status" value="1"/>
</dbReference>
<dbReference type="InterPro" id="IPR024775">
    <property type="entry name" value="DinB-like"/>
</dbReference>
<evidence type="ECO:0000313" key="6">
    <source>
        <dbReference type="EMBL" id="RPD97641.1"/>
    </source>
</evidence>
<evidence type="ECO:0000256" key="1">
    <source>
        <dbReference type="ARBA" id="ARBA00023002"/>
    </source>
</evidence>
<comment type="caution">
    <text evidence="6">The sequence shown here is derived from an EMBL/GenBank/DDBJ whole genome shotgun (WGS) entry which is preliminary data.</text>
</comment>
<feature type="domain" description="DinB-like" evidence="5">
    <location>
        <begin position="35"/>
        <end position="170"/>
    </location>
</feature>
<evidence type="ECO:0000259" key="5">
    <source>
        <dbReference type="Pfam" id="PF12867"/>
    </source>
</evidence>
<keyword evidence="1" id="KW-0560">Oxidoreductase</keyword>
<sequence>MTTAQQYQQLPAPTRTVRLSGSSIAEKRAELLAYFTQTWELYESLFDCLADDRAWFTKAITLRHPLIFYFGHTASFYINKLMAGRYIDARVDDRIEAMMAIGVDEMSWDDLDDSHYSWPDVAEVRDYRGKVKSLVTQFIQSMPLDLPISWESPAWVILMGIEHERIHLETSSVLIRQLPVEWVRPQPQWPACQEARHLRESVPANTLVAMPGGSVAQGKRDDTYGWDNEYGSQITELKPFKASKMLVSNAEFYDFVAAGGYQQREYWDEEGWGWRSFAEAQMPTFWLGDPQRPEALKLRLMTEEVAMPWDWPAEVNQLEAAAFCRWKAQETGTSVQLPSEAEWMQLREQVEGDQPEWQQAPGNINLAYWASSCAIDRFAQGEFYDVVGNVWQWTTTPINGFEGFRVHPLYDDFSTPTFDGKHSLIKGGSWISTGNEALKSSRYAFRRHFFQHAGFRYVVSSHQESMTLNPYETDSMVSQYLDFQYGPRYFGVDNYAESLVALALPHCQTRGAALDMGCATGRASFELARHFERVIGMDYSARFIDVALQLTSGEEFRYVVPQEGELVEYRQVRLKDFGLDAEQAQRIQFVQGDACNLKPQPVQYDLVLAANLIDRLRQPQRFLQDIAPVIRPGGLLLLSSPYTWLEEFTPKENWLGGIRENGEALTTLQALQRLLAADFEPVGAPQDIPFVIRETARKYQHSLAQVTLWRKR</sequence>
<proteinExistence type="predicted"/>
<dbReference type="InterPro" id="IPR027577">
    <property type="entry name" value="OvoA_Nterm"/>
</dbReference>
<dbReference type="AlphaFoldDB" id="A0A3N4NN28"/>
<dbReference type="SUPFAM" id="SSF53335">
    <property type="entry name" value="S-adenosyl-L-methionine-dependent methyltransferases"/>
    <property type="match status" value="1"/>
</dbReference>
<keyword evidence="2" id="KW-0408">Iron</keyword>
<dbReference type="InterPro" id="IPR005532">
    <property type="entry name" value="SUMF_dom"/>
</dbReference>
<dbReference type="Proteomes" id="UP000281332">
    <property type="component" value="Unassembled WGS sequence"/>
</dbReference>
<reference evidence="6 7" key="1">
    <citation type="submission" date="2018-11" db="EMBL/GenBank/DDBJ databases">
        <title>Whole genome sequencing of Pantoea sp. RIT388.</title>
        <authorList>
            <person name="Gan H.M."/>
            <person name="Hudson A.O."/>
        </authorList>
    </citation>
    <scope>NUCLEOTIDE SEQUENCE [LARGE SCALE GENOMIC DNA]</scope>
    <source>
        <strain evidence="6 7">RIT388</strain>
    </source>
</reference>
<evidence type="ECO:0000259" key="4">
    <source>
        <dbReference type="Pfam" id="PF03781"/>
    </source>
</evidence>
<dbReference type="FunFam" id="3.90.1580.10:FF:000006">
    <property type="entry name" value="Generic methyltransferase, putative"/>
    <property type="match status" value="1"/>
</dbReference>
<gene>
    <name evidence="6" type="primary">ovoA</name>
    <name evidence="6" type="ORF">BBB56_17175</name>
</gene>
<dbReference type="Pfam" id="PF12867">
    <property type="entry name" value="DinB_2"/>
    <property type="match status" value="1"/>
</dbReference>
<dbReference type="PANTHER" id="PTHR23150">
    <property type="entry name" value="SULFATASE MODIFYING FACTOR 1, 2"/>
    <property type="match status" value="1"/>
</dbReference>
<dbReference type="RefSeq" id="WP_123802142.1">
    <property type="nucleotide sequence ID" value="NZ_RMVG01000015.1"/>
</dbReference>
<dbReference type="InterPro" id="IPR027625">
    <property type="entry name" value="OvoA_Cterm"/>
</dbReference>
<dbReference type="EMBL" id="RMVG01000015">
    <property type="protein sequence ID" value="RPD97641.1"/>
    <property type="molecule type" value="Genomic_DNA"/>
</dbReference>
<dbReference type="Gene3D" id="3.40.50.150">
    <property type="entry name" value="Vaccinia Virus protein VP39"/>
    <property type="match status" value="1"/>
</dbReference>
<accession>A0A3N4NN28</accession>
<name>A0A3N4NN28_9GAMM</name>
<organism evidence="6 7">
    <name type="scientific">Candidatus Pantoea deserta</name>
    <dbReference type="NCBI Taxonomy" id="1869313"/>
    <lineage>
        <taxon>Bacteria</taxon>
        <taxon>Pseudomonadati</taxon>
        <taxon>Pseudomonadota</taxon>
        <taxon>Gammaproteobacteria</taxon>
        <taxon>Enterobacterales</taxon>
        <taxon>Erwiniaceae</taxon>
        <taxon>Pantoea</taxon>
    </lineage>
</organism>
<evidence type="ECO:0000256" key="3">
    <source>
        <dbReference type="ARBA" id="ARBA00037882"/>
    </source>
</evidence>
<dbReference type="InterPro" id="IPR042095">
    <property type="entry name" value="SUMF_sf"/>
</dbReference>
<evidence type="ECO:0000256" key="2">
    <source>
        <dbReference type="ARBA" id="ARBA00023004"/>
    </source>
</evidence>
<keyword evidence="7" id="KW-1185">Reference proteome</keyword>
<dbReference type="InterPro" id="IPR051043">
    <property type="entry name" value="Sulfatase_Mod_Factor_Kinase"/>
</dbReference>
<feature type="domain" description="Sulfatase-modifying factor enzyme-like" evidence="4">
    <location>
        <begin position="205"/>
        <end position="458"/>
    </location>
</feature>
<dbReference type="InterPro" id="IPR016187">
    <property type="entry name" value="CTDL_fold"/>
</dbReference>
<dbReference type="Pfam" id="PF03781">
    <property type="entry name" value="FGE-sulfatase"/>
    <property type="match status" value="1"/>
</dbReference>
<protein>
    <submittedName>
        <fullName evidence="6">5-histidylcysteine sulfoxide synthase</fullName>
    </submittedName>
</protein>
<dbReference type="SUPFAM" id="SSF56436">
    <property type="entry name" value="C-type lectin-like"/>
    <property type="match status" value="1"/>
</dbReference>
<dbReference type="OrthoDB" id="9768004at2"/>
<dbReference type="Gene3D" id="3.90.1580.10">
    <property type="entry name" value="paralog of FGE (formylglycine-generating enzyme)"/>
    <property type="match status" value="1"/>
</dbReference>
<dbReference type="NCBIfam" id="TIGR04344">
    <property type="entry name" value="ovoA_Nterm"/>
    <property type="match status" value="1"/>
</dbReference>
<comment type="pathway">
    <text evidence="3">Amino-acid biosynthesis; ergothioneine biosynthesis.</text>
</comment>
<dbReference type="NCBIfam" id="TIGR04345">
    <property type="entry name" value="ovoA_Cterm"/>
    <property type="match status" value="1"/>
</dbReference>
<dbReference type="CDD" id="cd02440">
    <property type="entry name" value="AdoMet_MTases"/>
    <property type="match status" value="1"/>
</dbReference>